<organism evidence="2 3">
    <name type="scientific">Hydrotalea sandarakina</name>
    <dbReference type="NCBI Taxonomy" id="1004304"/>
    <lineage>
        <taxon>Bacteria</taxon>
        <taxon>Pseudomonadati</taxon>
        <taxon>Bacteroidota</taxon>
        <taxon>Chitinophagia</taxon>
        <taxon>Chitinophagales</taxon>
        <taxon>Chitinophagaceae</taxon>
        <taxon>Hydrotalea</taxon>
    </lineage>
</organism>
<accession>A0A2W7RT13</accession>
<feature type="chain" id="PRO_5015899434" evidence="1">
    <location>
        <begin position="22"/>
        <end position="283"/>
    </location>
</feature>
<evidence type="ECO:0000313" key="2">
    <source>
        <dbReference type="EMBL" id="PZX63601.1"/>
    </source>
</evidence>
<reference evidence="2 3" key="1">
    <citation type="submission" date="2018-06" db="EMBL/GenBank/DDBJ databases">
        <title>Genomic Encyclopedia of Archaeal and Bacterial Type Strains, Phase II (KMG-II): from individual species to whole genera.</title>
        <authorList>
            <person name="Goeker M."/>
        </authorList>
    </citation>
    <scope>NUCLEOTIDE SEQUENCE [LARGE SCALE GENOMIC DNA]</scope>
    <source>
        <strain evidence="2 3">DSM 23241</strain>
    </source>
</reference>
<comment type="caution">
    <text evidence="2">The sequence shown here is derived from an EMBL/GenBank/DDBJ whole genome shotgun (WGS) entry which is preliminary data.</text>
</comment>
<dbReference type="RefSeq" id="WP_111294353.1">
    <property type="nucleotide sequence ID" value="NZ_QKZV01000003.1"/>
</dbReference>
<name>A0A2W7RT13_9BACT</name>
<feature type="signal peptide" evidence="1">
    <location>
        <begin position="1"/>
        <end position="21"/>
    </location>
</feature>
<dbReference type="Proteomes" id="UP000249720">
    <property type="component" value="Unassembled WGS sequence"/>
</dbReference>
<keyword evidence="3" id="KW-1185">Reference proteome</keyword>
<proteinExistence type="predicted"/>
<dbReference type="OrthoDB" id="662308at2"/>
<evidence type="ECO:0000313" key="3">
    <source>
        <dbReference type="Proteomes" id="UP000249720"/>
    </source>
</evidence>
<gene>
    <name evidence="2" type="ORF">LX80_01252</name>
</gene>
<protein>
    <submittedName>
        <fullName evidence="2">Uncharacterized protein</fullName>
    </submittedName>
</protein>
<dbReference type="EMBL" id="QKZV01000003">
    <property type="protein sequence ID" value="PZX63601.1"/>
    <property type="molecule type" value="Genomic_DNA"/>
</dbReference>
<keyword evidence="1" id="KW-0732">Signal</keyword>
<evidence type="ECO:0000256" key="1">
    <source>
        <dbReference type="SAM" id="SignalP"/>
    </source>
</evidence>
<dbReference type="AlphaFoldDB" id="A0A2W7RT13"/>
<sequence>MKRILFFTILFFIGFATHANAQAIDTLPNFSVHFLNKNKVQVSWINPYPDCNQLVVQRSYDSIKFFTSIFSAQSPELQQNGFVDNQFTPGVKVFYRIFYVLKDGHYFFTASKSPANGIATNANASPSIITNDNKVLYNNNDAVIMYRIFNRDRDSLLYMLEPQDFKHFKDSVYAHSKDTLTMLANYEVLLKRYVPKIVWKPSVYVFTNNKGYVTIALPDAKKHEYHLKFFNDKNELMFQMNNIQENYLVVDKSNFLQAGWYFFELYEDHHLKEKNKFYLEKEF</sequence>